<gene>
    <name evidence="2" type="ORF">NM203_10685</name>
</gene>
<keyword evidence="3" id="KW-1185">Reference proteome</keyword>
<comment type="caution">
    <text evidence="2">The sequence shown here is derived from an EMBL/GenBank/DDBJ whole genome shotgun (WGS) entry which is preliminary data.</text>
</comment>
<accession>A0ABT1M1G8</accession>
<dbReference type="EMBL" id="JANDBD010000004">
    <property type="protein sequence ID" value="MCP9272647.1"/>
    <property type="molecule type" value="Genomic_DNA"/>
</dbReference>
<keyword evidence="1" id="KW-0472">Membrane</keyword>
<name>A0ABT1M1G8_9MYCO</name>
<sequence>MPDTDDASNRSATSRGGALPVIALIIALAALGLAGWAAFKPSARDAAPVFTDAQQAEAKATLCAAIDLVRKGVSLNTNLQPPGGDADVTGALAVAANARVALSGGGQYLLARIDPAVPQPLSDDAGAFANTLLDIGAASTAGALNTDADQAARLKEADSLNAKLVEGCA</sequence>
<evidence type="ECO:0008006" key="4">
    <source>
        <dbReference type="Google" id="ProtNLM"/>
    </source>
</evidence>
<evidence type="ECO:0000313" key="3">
    <source>
        <dbReference type="Proteomes" id="UP001651690"/>
    </source>
</evidence>
<protein>
    <recommendedName>
        <fullName evidence="4">Alanine and proline rich membrane protein</fullName>
    </recommendedName>
</protein>
<evidence type="ECO:0000256" key="1">
    <source>
        <dbReference type="SAM" id="Phobius"/>
    </source>
</evidence>
<feature type="transmembrane region" description="Helical" evidence="1">
    <location>
        <begin position="18"/>
        <end position="39"/>
    </location>
</feature>
<dbReference type="RefSeq" id="WP_255059864.1">
    <property type="nucleotide sequence ID" value="NZ_JANDBD010000004.1"/>
</dbReference>
<reference evidence="2 3" key="1">
    <citation type="submission" date="2022-06" db="EMBL/GenBank/DDBJ databases">
        <title>Mycolicibacterium sp. CAU 1645 isolated from seawater.</title>
        <authorList>
            <person name="Kim W."/>
        </authorList>
    </citation>
    <scope>NUCLEOTIDE SEQUENCE [LARGE SCALE GENOMIC DNA]</scope>
    <source>
        <strain evidence="2 3">CAU 1645</strain>
    </source>
</reference>
<keyword evidence="1" id="KW-0812">Transmembrane</keyword>
<organism evidence="2 3">
    <name type="scientific">Mycolicibacterium arenosum</name>
    <dbReference type="NCBI Taxonomy" id="2952157"/>
    <lineage>
        <taxon>Bacteria</taxon>
        <taxon>Bacillati</taxon>
        <taxon>Actinomycetota</taxon>
        <taxon>Actinomycetes</taxon>
        <taxon>Mycobacteriales</taxon>
        <taxon>Mycobacteriaceae</taxon>
        <taxon>Mycolicibacterium</taxon>
    </lineage>
</organism>
<evidence type="ECO:0000313" key="2">
    <source>
        <dbReference type="EMBL" id="MCP9272647.1"/>
    </source>
</evidence>
<keyword evidence="1" id="KW-1133">Transmembrane helix</keyword>
<dbReference type="Proteomes" id="UP001651690">
    <property type="component" value="Unassembled WGS sequence"/>
</dbReference>
<proteinExistence type="predicted"/>